<keyword evidence="6" id="KW-0053">Apoptosis</keyword>
<evidence type="ECO:0000256" key="20">
    <source>
        <dbReference type="ARBA" id="ARBA00047734"/>
    </source>
</evidence>
<keyword evidence="10" id="KW-0443">Lipid metabolism</keyword>
<comment type="subcellular location">
    <subcellularLocation>
        <location evidence="3">Cell projection</location>
        <location evidence="3">Ruffle membrane</location>
    </subcellularLocation>
    <subcellularLocation>
        <location evidence="2">Cytoplasm</location>
    </subcellularLocation>
    <subcellularLocation>
        <location evidence="1">Membrane</location>
        <topology evidence="1">Peripheral membrane protein</topology>
    </subcellularLocation>
</comment>
<dbReference type="AlphaFoldDB" id="A0A1G5AN94"/>
<sequence length="162" mass="18242">MTERQWKPLAGVDRDCFACGTENPHGLKMRFESNGEQLRSFLTVRPRFRGWSNLVHGGILSTMLDEMMSWTAIHLTERFILTKGMNVAFKKPVRVGTPLSLNGYITERLSERKARVVAEIRDEEGEVCASSEGEFVLFTMEEFGAMGIMAEEELETMAAAMG</sequence>
<name>A0A1G5AN94_9BACT</name>
<evidence type="ECO:0000256" key="6">
    <source>
        <dbReference type="ARBA" id="ARBA00022703"/>
    </source>
</evidence>
<dbReference type="PANTHER" id="PTHR12418">
    <property type="entry name" value="ACYL-COENZYME A THIOESTERASE THEM4"/>
    <property type="match status" value="1"/>
</dbReference>
<evidence type="ECO:0000256" key="16">
    <source>
        <dbReference type="ARBA" id="ARBA00038848"/>
    </source>
</evidence>
<evidence type="ECO:0000256" key="11">
    <source>
        <dbReference type="ARBA" id="ARBA00023136"/>
    </source>
</evidence>
<keyword evidence="7" id="KW-0378">Hydrolase</keyword>
<dbReference type="Pfam" id="PF03061">
    <property type="entry name" value="4HBT"/>
    <property type="match status" value="1"/>
</dbReference>
<keyword evidence="9" id="KW-0809">Transit peptide</keyword>
<evidence type="ECO:0000313" key="25">
    <source>
        <dbReference type="EMBL" id="SCX79344.1"/>
    </source>
</evidence>
<evidence type="ECO:0000313" key="26">
    <source>
        <dbReference type="Proteomes" id="UP000198870"/>
    </source>
</evidence>
<comment type="catalytic activity">
    <reaction evidence="13">
        <text>(5Z,8Z,11Z,14Z)-eicosatetraenoyl-CoA + H2O = (5Z,8Z,11Z,14Z)-eicosatetraenoate + CoA + H(+)</text>
        <dbReference type="Rhea" id="RHEA:40151"/>
        <dbReference type="ChEBI" id="CHEBI:15377"/>
        <dbReference type="ChEBI" id="CHEBI:15378"/>
        <dbReference type="ChEBI" id="CHEBI:32395"/>
        <dbReference type="ChEBI" id="CHEBI:57287"/>
        <dbReference type="ChEBI" id="CHEBI:57368"/>
    </reaction>
    <physiologicalReaction direction="left-to-right" evidence="13">
        <dbReference type="Rhea" id="RHEA:40152"/>
    </physiologicalReaction>
</comment>
<evidence type="ECO:0000256" key="2">
    <source>
        <dbReference type="ARBA" id="ARBA00004496"/>
    </source>
</evidence>
<dbReference type="GO" id="GO:0005737">
    <property type="term" value="C:cytoplasm"/>
    <property type="evidence" value="ECO:0007669"/>
    <property type="project" value="UniProtKB-SubCell"/>
</dbReference>
<evidence type="ECO:0000256" key="4">
    <source>
        <dbReference type="ARBA" id="ARBA00022475"/>
    </source>
</evidence>
<comment type="catalytic activity">
    <reaction evidence="19">
        <text>octanoyl-CoA + H2O = octanoate + CoA + H(+)</text>
        <dbReference type="Rhea" id="RHEA:30143"/>
        <dbReference type="ChEBI" id="CHEBI:15377"/>
        <dbReference type="ChEBI" id="CHEBI:15378"/>
        <dbReference type="ChEBI" id="CHEBI:25646"/>
        <dbReference type="ChEBI" id="CHEBI:57287"/>
        <dbReference type="ChEBI" id="CHEBI:57386"/>
    </reaction>
    <physiologicalReaction direction="left-to-right" evidence="19">
        <dbReference type="Rhea" id="RHEA:30144"/>
    </physiologicalReaction>
</comment>
<evidence type="ECO:0000256" key="5">
    <source>
        <dbReference type="ARBA" id="ARBA00022490"/>
    </source>
</evidence>
<accession>A0A1G5AN94</accession>
<keyword evidence="4" id="KW-1003">Cell membrane</keyword>
<keyword evidence="5" id="KW-0963">Cytoplasm</keyword>
<comment type="catalytic activity">
    <reaction evidence="14">
        <text>(9Z)-octadecenoyl-CoA + H2O = (9Z)-octadecenoate + CoA + H(+)</text>
        <dbReference type="Rhea" id="RHEA:40139"/>
        <dbReference type="ChEBI" id="CHEBI:15377"/>
        <dbReference type="ChEBI" id="CHEBI:15378"/>
        <dbReference type="ChEBI" id="CHEBI:30823"/>
        <dbReference type="ChEBI" id="CHEBI:57287"/>
        <dbReference type="ChEBI" id="CHEBI:57387"/>
    </reaction>
    <physiologicalReaction direction="left-to-right" evidence="14">
        <dbReference type="Rhea" id="RHEA:40140"/>
    </physiologicalReaction>
</comment>
<feature type="domain" description="Thioesterase" evidence="24">
    <location>
        <begin position="54"/>
        <end position="129"/>
    </location>
</feature>
<evidence type="ECO:0000256" key="12">
    <source>
        <dbReference type="ARBA" id="ARBA00023273"/>
    </source>
</evidence>
<organism evidence="25 26">
    <name type="scientific">Desulfoluna spongiiphila</name>
    <dbReference type="NCBI Taxonomy" id="419481"/>
    <lineage>
        <taxon>Bacteria</taxon>
        <taxon>Pseudomonadati</taxon>
        <taxon>Thermodesulfobacteriota</taxon>
        <taxon>Desulfobacteria</taxon>
        <taxon>Desulfobacterales</taxon>
        <taxon>Desulfolunaceae</taxon>
        <taxon>Desulfoluna</taxon>
    </lineage>
</organism>
<dbReference type="Gene3D" id="3.10.129.10">
    <property type="entry name" value="Hotdog Thioesterase"/>
    <property type="match status" value="1"/>
</dbReference>
<comment type="similarity">
    <text evidence="15">Belongs to the THEM4/THEM5 thioesterase family.</text>
</comment>
<evidence type="ECO:0000259" key="24">
    <source>
        <dbReference type="Pfam" id="PF03061"/>
    </source>
</evidence>
<evidence type="ECO:0000256" key="23">
    <source>
        <dbReference type="ARBA" id="ARBA00048180"/>
    </source>
</evidence>
<evidence type="ECO:0000256" key="13">
    <source>
        <dbReference type="ARBA" id="ARBA00035852"/>
    </source>
</evidence>
<comment type="catalytic activity">
    <reaction evidence="22">
        <text>dodecanoyl-CoA + H2O = dodecanoate + CoA + H(+)</text>
        <dbReference type="Rhea" id="RHEA:30135"/>
        <dbReference type="ChEBI" id="CHEBI:15377"/>
        <dbReference type="ChEBI" id="CHEBI:15378"/>
        <dbReference type="ChEBI" id="CHEBI:18262"/>
        <dbReference type="ChEBI" id="CHEBI:57287"/>
        <dbReference type="ChEBI" id="CHEBI:57375"/>
    </reaction>
    <physiologicalReaction direction="left-to-right" evidence="22">
        <dbReference type="Rhea" id="RHEA:30136"/>
    </physiologicalReaction>
</comment>
<dbReference type="RefSeq" id="WP_175469426.1">
    <property type="nucleotide sequence ID" value="NZ_FMUX01000001.1"/>
</dbReference>
<gene>
    <name evidence="25" type="ORF">SAMN05216233_101329</name>
</gene>
<comment type="catalytic activity">
    <reaction evidence="20">
        <text>hexadecanoyl-CoA + H2O = hexadecanoate + CoA + H(+)</text>
        <dbReference type="Rhea" id="RHEA:16645"/>
        <dbReference type="ChEBI" id="CHEBI:7896"/>
        <dbReference type="ChEBI" id="CHEBI:15377"/>
        <dbReference type="ChEBI" id="CHEBI:15378"/>
        <dbReference type="ChEBI" id="CHEBI:57287"/>
        <dbReference type="ChEBI" id="CHEBI:57379"/>
        <dbReference type="EC" id="3.1.2.2"/>
    </reaction>
    <physiologicalReaction direction="left-to-right" evidence="20">
        <dbReference type="Rhea" id="RHEA:16646"/>
    </physiologicalReaction>
</comment>
<dbReference type="Proteomes" id="UP000198870">
    <property type="component" value="Unassembled WGS sequence"/>
</dbReference>
<reference evidence="25 26" key="1">
    <citation type="submission" date="2016-10" db="EMBL/GenBank/DDBJ databases">
        <authorList>
            <person name="de Groot N.N."/>
        </authorList>
    </citation>
    <scope>NUCLEOTIDE SEQUENCE [LARGE SCALE GENOMIC DNA]</scope>
    <source>
        <strain evidence="25 26">AA1</strain>
    </source>
</reference>
<dbReference type="EC" id="3.1.2.2" evidence="16"/>
<evidence type="ECO:0000256" key="9">
    <source>
        <dbReference type="ARBA" id="ARBA00022946"/>
    </source>
</evidence>
<dbReference type="InterPro" id="IPR029069">
    <property type="entry name" value="HotDog_dom_sf"/>
</dbReference>
<dbReference type="STRING" id="419481.SAMN05216233_101329"/>
<proteinExistence type="inferred from homology"/>
<evidence type="ECO:0000256" key="10">
    <source>
        <dbReference type="ARBA" id="ARBA00023098"/>
    </source>
</evidence>
<keyword evidence="12" id="KW-0966">Cell projection</keyword>
<keyword evidence="8" id="KW-0276">Fatty acid metabolism</keyword>
<dbReference type="PANTHER" id="PTHR12418:SF19">
    <property type="entry name" value="ACYL-COENZYME A THIOESTERASE THEM4"/>
    <property type="match status" value="1"/>
</dbReference>
<evidence type="ECO:0000256" key="7">
    <source>
        <dbReference type="ARBA" id="ARBA00022801"/>
    </source>
</evidence>
<dbReference type="InterPro" id="IPR052365">
    <property type="entry name" value="THEM4/THEM5_acyl-CoA_thioest"/>
</dbReference>
<evidence type="ECO:0000256" key="1">
    <source>
        <dbReference type="ARBA" id="ARBA00004170"/>
    </source>
</evidence>
<comment type="catalytic activity">
    <reaction evidence="23">
        <text>tetradecanoyl-CoA + H2O = tetradecanoate + CoA + H(+)</text>
        <dbReference type="Rhea" id="RHEA:40119"/>
        <dbReference type="ChEBI" id="CHEBI:15377"/>
        <dbReference type="ChEBI" id="CHEBI:15378"/>
        <dbReference type="ChEBI" id="CHEBI:30807"/>
        <dbReference type="ChEBI" id="CHEBI:57287"/>
        <dbReference type="ChEBI" id="CHEBI:57385"/>
    </reaction>
    <physiologicalReaction direction="left-to-right" evidence="23">
        <dbReference type="Rhea" id="RHEA:40120"/>
    </physiologicalReaction>
</comment>
<keyword evidence="11" id="KW-0472">Membrane</keyword>
<evidence type="ECO:0000256" key="19">
    <source>
        <dbReference type="ARBA" id="ARBA00047588"/>
    </source>
</evidence>
<protein>
    <recommendedName>
        <fullName evidence="17">Acyl-coenzyme A thioesterase THEM4</fullName>
        <ecNumber evidence="16">3.1.2.2</ecNumber>
    </recommendedName>
    <alternativeName>
        <fullName evidence="18">Thioesterase superfamily member 4</fullName>
    </alternativeName>
</protein>
<evidence type="ECO:0000256" key="15">
    <source>
        <dbReference type="ARBA" id="ARBA00038456"/>
    </source>
</evidence>
<evidence type="ECO:0000256" key="17">
    <source>
        <dbReference type="ARBA" id="ARBA00040123"/>
    </source>
</evidence>
<dbReference type="GO" id="GO:0016020">
    <property type="term" value="C:membrane"/>
    <property type="evidence" value="ECO:0007669"/>
    <property type="project" value="UniProtKB-SubCell"/>
</dbReference>
<evidence type="ECO:0000256" key="14">
    <source>
        <dbReference type="ARBA" id="ARBA00037002"/>
    </source>
</evidence>
<dbReference type="SUPFAM" id="SSF54637">
    <property type="entry name" value="Thioesterase/thiol ester dehydrase-isomerase"/>
    <property type="match status" value="1"/>
</dbReference>
<evidence type="ECO:0000256" key="18">
    <source>
        <dbReference type="ARBA" id="ARBA00043210"/>
    </source>
</evidence>
<dbReference type="CDD" id="cd03443">
    <property type="entry name" value="PaaI_thioesterase"/>
    <property type="match status" value="1"/>
</dbReference>
<evidence type="ECO:0000256" key="8">
    <source>
        <dbReference type="ARBA" id="ARBA00022832"/>
    </source>
</evidence>
<evidence type="ECO:0000256" key="22">
    <source>
        <dbReference type="ARBA" id="ARBA00048074"/>
    </source>
</evidence>
<dbReference type="InterPro" id="IPR006683">
    <property type="entry name" value="Thioestr_dom"/>
</dbReference>
<dbReference type="GO" id="GO:0016790">
    <property type="term" value="F:thiolester hydrolase activity"/>
    <property type="evidence" value="ECO:0007669"/>
    <property type="project" value="UniProtKB-ARBA"/>
</dbReference>
<dbReference type="GO" id="GO:0006631">
    <property type="term" value="P:fatty acid metabolic process"/>
    <property type="evidence" value="ECO:0007669"/>
    <property type="project" value="UniProtKB-KW"/>
</dbReference>
<dbReference type="EMBL" id="FMUX01000001">
    <property type="protein sequence ID" value="SCX79344.1"/>
    <property type="molecule type" value="Genomic_DNA"/>
</dbReference>
<comment type="catalytic activity">
    <reaction evidence="21">
        <text>decanoyl-CoA + H2O = decanoate + CoA + H(+)</text>
        <dbReference type="Rhea" id="RHEA:40059"/>
        <dbReference type="ChEBI" id="CHEBI:15377"/>
        <dbReference type="ChEBI" id="CHEBI:15378"/>
        <dbReference type="ChEBI" id="CHEBI:27689"/>
        <dbReference type="ChEBI" id="CHEBI:57287"/>
        <dbReference type="ChEBI" id="CHEBI:61430"/>
    </reaction>
    <physiologicalReaction direction="left-to-right" evidence="21">
        <dbReference type="Rhea" id="RHEA:40060"/>
    </physiologicalReaction>
</comment>
<keyword evidence="26" id="KW-1185">Reference proteome</keyword>
<evidence type="ECO:0000256" key="21">
    <source>
        <dbReference type="ARBA" id="ARBA00047969"/>
    </source>
</evidence>
<evidence type="ECO:0000256" key="3">
    <source>
        <dbReference type="ARBA" id="ARBA00004632"/>
    </source>
</evidence>